<sequence>MKDERFYTIGMAGHIDHGKTALTKALTNIDTDRLKEEKERNISIEPGFAPLQLKHSSLNVSIIDVPGHEKFIRQMIAGVAGIDLVLLTVAADEGVMPQTKEHVDILSLLEIKHAIFVITKIDKVEQEMIELVEEEIHELKQQSSFQNAPIVRVDSISGNGISQLLSLVEEILTDLPARSSSGLFRLPVDQVFSLKGIGTVVRGTIYEGTVNQEEYLYVLPAGKRAKARQIQVHRENVAQAYAGQRTAINLAGIHQSEIKRGDVLVKSRHHFVITRMIDVSLKLTKDIKHPIKQRTPIKLHTATTEVFGRIVFFDRNEALSDQNEILCQLRLDNPVVVNRGDRFILRRATPVETIGGGWVMNPQGQKYKFGQATIQLLTQKKEGTPMEQILHLLQQKQYLSKDELAKHLSMSPEELGLIMETLIAENKVVLIDQVYMLTSVLDEINGQIHDRLQMFHDQHPMRPGMNKPELVQTFHLPEKVLDEILEQGLRNQLLKRQGQYVSLYDFAPHFPDAWKQRMESAWNDLRKDGIQVEEWASYLEKQQIPESLHAEFKQYVLNTRRGYELNDKYIIDAGVYRHALSLLYDRTGHRFSLKEAKEIWGISRKYLIPMLELADEMKYTRREEGDRKWIHAP</sequence>
<dbReference type="InterPro" id="IPR004161">
    <property type="entry name" value="EFTu-like_2"/>
</dbReference>
<comment type="subcellular location">
    <subcellularLocation>
        <location evidence="1">Cytoplasm</location>
    </subcellularLocation>
</comment>
<keyword evidence="10" id="KW-0251">Elongation factor</keyword>
<dbReference type="InterPro" id="IPR005225">
    <property type="entry name" value="Small_GTP-bd"/>
</dbReference>
<dbReference type="Pfam" id="PF25461">
    <property type="entry name" value="Beta-barrel_SelB"/>
    <property type="match status" value="1"/>
</dbReference>
<evidence type="ECO:0000313" key="11">
    <source>
        <dbReference type="Proteomes" id="UP000294650"/>
    </source>
</evidence>
<dbReference type="GO" id="GO:0003723">
    <property type="term" value="F:RNA binding"/>
    <property type="evidence" value="ECO:0007669"/>
    <property type="project" value="InterPro"/>
</dbReference>
<keyword evidence="4" id="KW-0547">Nucleotide-binding</keyword>
<dbReference type="InterPro" id="IPR027417">
    <property type="entry name" value="P-loop_NTPase"/>
</dbReference>
<dbReference type="InterPro" id="IPR015190">
    <property type="entry name" value="Elong_fac_SelB-wing-hlx_typ-2"/>
</dbReference>
<dbReference type="InterPro" id="IPR036390">
    <property type="entry name" value="WH_DNA-bd_sf"/>
</dbReference>
<evidence type="ECO:0000256" key="1">
    <source>
        <dbReference type="ARBA" id="ARBA00004496"/>
    </source>
</evidence>
<evidence type="ECO:0000259" key="9">
    <source>
        <dbReference type="PROSITE" id="PS51722"/>
    </source>
</evidence>
<dbReference type="InterPro" id="IPR009000">
    <property type="entry name" value="Transl_B-barrel_sf"/>
</dbReference>
<dbReference type="InterPro" id="IPR036388">
    <property type="entry name" value="WH-like_DNA-bd_sf"/>
</dbReference>
<dbReference type="PRINTS" id="PR00315">
    <property type="entry name" value="ELONGATNFCT"/>
</dbReference>
<dbReference type="GO" id="GO:0005525">
    <property type="term" value="F:GTP binding"/>
    <property type="evidence" value="ECO:0007669"/>
    <property type="project" value="UniProtKB-KW"/>
</dbReference>
<dbReference type="Gene3D" id="2.40.30.10">
    <property type="entry name" value="Translation factors"/>
    <property type="match status" value="1"/>
</dbReference>
<gene>
    <name evidence="10" type="ORF">EDD68_10110</name>
</gene>
<dbReference type="Gene3D" id="3.40.50.300">
    <property type="entry name" value="P-loop containing nucleotide triphosphate hydrolases"/>
    <property type="match status" value="1"/>
</dbReference>
<dbReference type="CDD" id="cd03696">
    <property type="entry name" value="SelB_II"/>
    <property type="match status" value="1"/>
</dbReference>
<name>A0A4R3NGU1_9BACI</name>
<dbReference type="Gene3D" id="1.10.10.2770">
    <property type="match status" value="1"/>
</dbReference>
<dbReference type="CDD" id="cd15491">
    <property type="entry name" value="selB_III"/>
    <property type="match status" value="1"/>
</dbReference>
<keyword evidence="11" id="KW-1185">Reference proteome</keyword>
<dbReference type="CDD" id="cd04171">
    <property type="entry name" value="SelB"/>
    <property type="match status" value="1"/>
</dbReference>
<dbReference type="OrthoDB" id="9804504at2"/>
<protein>
    <recommendedName>
        <fullName evidence="2">Selenocysteine-specific elongation factor</fullName>
    </recommendedName>
    <alternativeName>
        <fullName evidence="8">SelB translation factor</fullName>
    </alternativeName>
</protein>
<dbReference type="GO" id="GO:0003746">
    <property type="term" value="F:translation elongation factor activity"/>
    <property type="evidence" value="ECO:0007669"/>
    <property type="project" value="UniProtKB-KW"/>
</dbReference>
<organism evidence="10 11">
    <name type="scientific">Melghiribacillus thermohalophilus</name>
    <dbReference type="NCBI Taxonomy" id="1324956"/>
    <lineage>
        <taxon>Bacteria</taxon>
        <taxon>Bacillati</taxon>
        <taxon>Bacillota</taxon>
        <taxon>Bacilli</taxon>
        <taxon>Bacillales</taxon>
        <taxon>Bacillaceae</taxon>
        <taxon>Melghiribacillus</taxon>
    </lineage>
</organism>
<evidence type="ECO:0000256" key="2">
    <source>
        <dbReference type="ARBA" id="ARBA00015953"/>
    </source>
</evidence>
<keyword evidence="6" id="KW-0342">GTP-binding</keyword>
<comment type="caution">
    <text evidence="10">The sequence shown here is derived from an EMBL/GenBank/DDBJ whole genome shotgun (WGS) entry which is preliminary data.</text>
</comment>
<dbReference type="Pfam" id="PF03144">
    <property type="entry name" value="GTP_EFTU_D2"/>
    <property type="match status" value="1"/>
</dbReference>
<dbReference type="SUPFAM" id="SSF46785">
    <property type="entry name" value="Winged helix' DNA-binding domain"/>
    <property type="match status" value="2"/>
</dbReference>
<feature type="domain" description="Tr-type G" evidence="9">
    <location>
        <begin position="4"/>
        <end position="176"/>
    </location>
</feature>
<dbReference type="NCBIfam" id="TIGR00231">
    <property type="entry name" value="small_GTP"/>
    <property type="match status" value="1"/>
</dbReference>
<evidence type="ECO:0000256" key="7">
    <source>
        <dbReference type="ARBA" id="ARBA00025526"/>
    </source>
</evidence>
<dbReference type="SUPFAM" id="SSF52540">
    <property type="entry name" value="P-loop containing nucleoside triphosphate hydrolases"/>
    <property type="match status" value="1"/>
</dbReference>
<dbReference type="Proteomes" id="UP000294650">
    <property type="component" value="Unassembled WGS sequence"/>
</dbReference>
<dbReference type="InterPro" id="IPR057335">
    <property type="entry name" value="Beta-barrel_SelB"/>
</dbReference>
<keyword evidence="3" id="KW-0963">Cytoplasm</keyword>
<keyword evidence="5" id="KW-0648">Protein biosynthesis</keyword>
<dbReference type="EMBL" id="SMAN01000001">
    <property type="protein sequence ID" value="TCT26658.1"/>
    <property type="molecule type" value="Genomic_DNA"/>
</dbReference>
<dbReference type="InterPro" id="IPR050055">
    <property type="entry name" value="EF-Tu_GTPase"/>
</dbReference>
<dbReference type="Pfam" id="PF09106">
    <property type="entry name" value="WHD_2nd_SelB"/>
    <property type="match status" value="1"/>
</dbReference>
<dbReference type="GO" id="GO:0003924">
    <property type="term" value="F:GTPase activity"/>
    <property type="evidence" value="ECO:0007669"/>
    <property type="project" value="InterPro"/>
</dbReference>
<dbReference type="SUPFAM" id="SSF50447">
    <property type="entry name" value="Translation proteins"/>
    <property type="match status" value="1"/>
</dbReference>
<dbReference type="GO" id="GO:0001514">
    <property type="term" value="P:selenocysteine incorporation"/>
    <property type="evidence" value="ECO:0007669"/>
    <property type="project" value="InterPro"/>
</dbReference>
<dbReference type="RefSeq" id="WP_132370642.1">
    <property type="nucleotide sequence ID" value="NZ_SMAN01000001.1"/>
</dbReference>
<dbReference type="Pfam" id="PF09107">
    <property type="entry name" value="WHD_3rd_SelB"/>
    <property type="match status" value="1"/>
</dbReference>
<dbReference type="InterPro" id="IPR000795">
    <property type="entry name" value="T_Tr_GTP-bd_dom"/>
</dbReference>
<dbReference type="InterPro" id="IPR004535">
    <property type="entry name" value="Transl_elong_SelB"/>
</dbReference>
<reference evidence="10 11" key="1">
    <citation type="submission" date="2019-03" db="EMBL/GenBank/DDBJ databases">
        <title>Genomic Encyclopedia of Type Strains, Phase IV (KMG-IV): sequencing the most valuable type-strain genomes for metagenomic binning, comparative biology and taxonomic classification.</title>
        <authorList>
            <person name="Goeker M."/>
        </authorList>
    </citation>
    <scope>NUCLEOTIDE SEQUENCE [LARGE SCALE GENOMIC DNA]</scope>
    <source>
        <strain evidence="10 11">DSM 25894</strain>
    </source>
</reference>
<evidence type="ECO:0000256" key="3">
    <source>
        <dbReference type="ARBA" id="ARBA00022490"/>
    </source>
</evidence>
<dbReference type="AlphaFoldDB" id="A0A4R3NGU1"/>
<dbReference type="NCBIfam" id="TIGR00475">
    <property type="entry name" value="selB"/>
    <property type="match status" value="1"/>
</dbReference>
<dbReference type="InterPro" id="IPR015191">
    <property type="entry name" value="SelB_WHD4"/>
</dbReference>
<evidence type="ECO:0000256" key="8">
    <source>
        <dbReference type="ARBA" id="ARBA00031615"/>
    </source>
</evidence>
<dbReference type="SUPFAM" id="SSF50465">
    <property type="entry name" value="EF-Tu/eEF-1alpha/eIF2-gamma C-terminal domain"/>
    <property type="match status" value="1"/>
</dbReference>
<dbReference type="Pfam" id="PF00009">
    <property type="entry name" value="GTP_EFTU"/>
    <property type="match status" value="1"/>
</dbReference>
<dbReference type="InterPro" id="IPR009001">
    <property type="entry name" value="Transl_elong_EF1A/Init_IF2_C"/>
</dbReference>
<dbReference type="PROSITE" id="PS51722">
    <property type="entry name" value="G_TR_2"/>
    <property type="match status" value="1"/>
</dbReference>
<comment type="function">
    <text evidence="7">Translation factor necessary for the incorporation of selenocysteine into proteins. It probably replaces EF-Tu for the insertion of selenocysteine directed by the UGA codon. SelB binds GTP and GDP.</text>
</comment>
<evidence type="ECO:0000256" key="4">
    <source>
        <dbReference type="ARBA" id="ARBA00022741"/>
    </source>
</evidence>
<accession>A0A4R3NGU1</accession>
<evidence type="ECO:0000313" key="10">
    <source>
        <dbReference type="EMBL" id="TCT26658.1"/>
    </source>
</evidence>
<evidence type="ECO:0000256" key="6">
    <source>
        <dbReference type="ARBA" id="ARBA00023134"/>
    </source>
</evidence>
<dbReference type="PANTHER" id="PTHR43721:SF22">
    <property type="entry name" value="ELONGATION FACTOR TU, MITOCHONDRIAL"/>
    <property type="match status" value="1"/>
</dbReference>
<dbReference type="Gene3D" id="1.10.10.10">
    <property type="entry name" value="Winged helix-like DNA-binding domain superfamily/Winged helix DNA-binding domain"/>
    <property type="match status" value="1"/>
</dbReference>
<proteinExistence type="predicted"/>
<dbReference type="GO" id="GO:0005737">
    <property type="term" value="C:cytoplasm"/>
    <property type="evidence" value="ECO:0007669"/>
    <property type="project" value="UniProtKB-SubCell"/>
</dbReference>
<evidence type="ECO:0000256" key="5">
    <source>
        <dbReference type="ARBA" id="ARBA00022917"/>
    </source>
</evidence>
<dbReference type="PANTHER" id="PTHR43721">
    <property type="entry name" value="ELONGATION FACTOR TU-RELATED"/>
    <property type="match status" value="1"/>
</dbReference>